<protein>
    <recommendedName>
        <fullName evidence="6">C-type lectin domain-containing protein</fullName>
    </recommendedName>
</protein>
<dbReference type="PROSITE" id="PS50041">
    <property type="entry name" value="C_TYPE_LECTIN_2"/>
    <property type="match status" value="1"/>
</dbReference>
<dbReference type="EMBL" id="JACVVK020000116">
    <property type="protein sequence ID" value="KAK7491330.1"/>
    <property type="molecule type" value="Genomic_DNA"/>
</dbReference>
<dbReference type="SUPFAM" id="SSF57414">
    <property type="entry name" value="Hairpin loop containing domain-like"/>
    <property type="match status" value="1"/>
</dbReference>
<dbReference type="Proteomes" id="UP001519460">
    <property type="component" value="Unassembled WGS sequence"/>
</dbReference>
<organism evidence="4 5">
    <name type="scientific">Batillaria attramentaria</name>
    <dbReference type="NCBI Taxonomy" id="370345"/>
    <lineage>
        <taxon>Eukaryota</taxon>
        <taxon>Metazoa</taxon>
        <taxon>Spiralia</taxon>
        <taxon>Lophotrochozoa</taxon>
        <taxon>Mollusca</taxon>
        <taxon>Gastropoda</taxon>
        <taxon>Caenogastropoda</taxon>
        <taxon>Sorbeoconcha</taxon>
        <taxon>Cerithioidea</taxon>
        <taxon>Batillariidae</taxon>
        <taxon>Batillaria</taxon>
    </lineage>
</organism>
<feature type="domain" description="C-type lectin" evidence="2">
    <location>
        <begin position="121"/>
        <end position="256"/>
    </location>
</feature>
<name>A0ABD0KVX3_9CAEN</name>
<dbReference type="Gene3D" id="3.10.100.10">
    <property type="entry name" value="Mannose-Binding Protein A, subunit A"/>
    <property type="match status" value="1"/>
</dbReference>
<dbReference type="InterPro" id="IPR016187">
    <property type="entry name" value="CTDL_fold"/>
</dbReference>
<dbReference type="InterPro" id="IPR001304">
    <property type="entry name" value="C-type_lectin-like"/>
</dbReference>
<dbReference type="SUPFAM" id="SSF56436">
    <property type="entry name" value="C-type lectin-like"/>
    <property type="match status" value="1"/>
</dbReference>
<evidence type="ECO:0000313" key="5">
    <source>
        <dbReference type="Proteomes" id="UP001519460"/>
    </source>
</evidence>
<keyword evidence="1" id="KW-0732">Signal</keyword>
<dbReference type="InterPro" id="IPR016186">
    <property type="entry name" value="C-type_lectin-like/link_sf"/>
</dbReference>
<feature type="chain" id="PRO_5044803353" description="C-type lectin domain-containing protein" evidence="1">
    <location>
        <begin position="25"/>
        <end position="261"/>
    </location>
</feature>
<feature type="signal peptide" evidence="1">
    <location>
        <begin position="1"/>
        <end position="24"/>
    </location>
</feature>
<accession>A0ABD0KVX3</accession>
<evidence type="ECO:0000313" key="4">
    <source>
        <dbReference type="EMBL" id="KAK7491330.1"/>
    </source>
</evidence>
<dbReference type="CDD" id="cd00037">
    <property type="entry name" value="CLECT"/>
    <property type="match status" value="1"/>
</dbReference>
<comment type="caution">
    <text evidence="4">The sequence shown here is derived from an EMBL/GenBank/DDBJ whole genome shotgun (WGS) entry which is preliminary data.</text>
</comment>
<keyword evidence="5" id="KW-1185">Reference proteome</keyword>
<evidence type="ECO:0000256" key="1">
    <source>
        <dbReference type="SAM" id="SignalP"/>
    </source>
</evidence>
<dbReference type="InterPro" id="IPR003609">
    <property type="entry name" value="Pan_app"/>
</dbReference>
<gene>
    <name evidence="4" type="ORF">BaRGS_00017431</name>
</gene>
<dbReference type="PROSITE" id="PS50948">
    <property type="entry name" value="PAN"/>
    <property type="match status" value="1"/>
</dbReference>
<dbReference type="AlphaFoldDB" id="A0ABD0KVX3"/>
<dbReference type="Pfam" id="PF00024">
    <property type="entry name" value="PAN_1"/>
    <property type="match status" value="1"/>
</dbReference>
<evidence type="ECO:0008006" key="6">
    <source>
        <dbReference type="Google" id="ProtNLM"/>
    </source>
</evidence>
<evidence type="ECO:0000259" key="3">
    <source>
        <dbReference type="PROSITE" id="PS50948"/>
    </source>
</evidence>
<proteinExistence type="predicted"/>
<sequence length="261" mass="29207">MAITLARATFGLVVFQLSMLSAFAIYNDSIWVRDVSYDDLSSLDADNASFAVKTELQCARSCQGNTSCNSFFYNSVTKQCRLQRYVFVSAANSTVSDTGSRYYRLMSGSCPLEEGYIIDRLTSTCYRPVKSPALMWEDAESVCGAAGGSLAVLEPIERLDFLYNFFIRNREFYSYKRAYMIGMSRPTGMWDSPLPGGIPDHVWVNGQPVDFMATAPYWKPGAPDSGNSGNIGIMRHGKGFLLDDAPNTQNRRYVCQKVYRE</sequence>
<reference evidence="4 5" key="1">
    <citation type="journal article" date="2023" name="Sci. Data">
        <title>Genome assembly of the Korean intertidal mud-creeper Batillaria attramentaria.</title>
        <authorList>
            <person name="Patra A.K."/>
            <person name="Ho P.T."/>
            <person name="Jun S."/>
            <person name="Lee S.J."/>
            <person name="Kim Y."/>
            <person name="Won Y.J."/>
        </authorList>
    </citation>
    <scope>NUCLEOTIDE SEQUENCE [LARGE SCALE GENOMIC DNA]</scope>
    <source>
        <strain evidence="4">Wonlab-2016</strain>
    </source>
</reference>
<dbReference type="Gene3D" id="3.50.4.10">
    <property type="entry name" value="Hepatocyte Growth Factor"/>
    <property type="match status" value="1"/>
</dbReference>
<evidence type="ECO:0000259" key="2">
    <source>
        <dbReference type="PROSITE" id="PS50041"/>
    </source>
</evidence>
<feature type="domain" description="Apple" evidence="3">
    <location>
        <begin position="32"/>
        <end position="107"/>
    </location>
</feature>
<dbReference type="SMART" id="SM00034">
    <property type="entry name" value="CLECT"/>
    <property type="match status" value="1"/>
</dbReference>